<protein>
    <submittedName>
        <fullName evidence="2">Uncharacterized protein</fullName>
    </submittedName>
</protein>
<dbReference type="Gene3D" id="2.60.40.10">
    <property type="entry name" value="Immunoglobulins"/>
    <property type="match status" value="1"/>
</dbReference>
<proteinExistence type="predicted"/>
<dbReference type="EMBL" id="UYYB01121469">
    <property type="protein sequence ID" value="VDM83161.1"/>
    <property type="molecule type" value="Genomic_DNA"/>
</dbReference>
<evidence type="ECO:0000256" key="1">
    <source>
        <dbReference type="PROSITE-ProRule" id="PRU00087"/>
    </source>
</evidence>
<dbReference type="AlphaFoldDB" id="A0A3P7JC50"/>
<name>A0A3P7JC50_STRVU</name>
<reference evidence="2 3" key="1">
    <citation type="submission" date="2018-11" db="EMBL/GenBank/DDBJ databases">
        <authorList>
            <consortium name="Pathogen Informatics"/>
        </authorList>
    </citation>
    <scope>NUCLEOTIDE SEQUENCE [LARGE SCALE GENOMIC DNA]</scope>
</reference>
<dbReference type="Proteomes" id="UP000270094">
    <property type="component" value="Unassembled WGS sequence"/>
</dbReference>
<gene>
    <name evidence="2" type="ORF">SVUK_LOCUS18159</name>
</gene>
<evidence type="ECO:0000313" key="3">
    <source>
        <dbReference type="Proteomes" id="UP000270094"/>
    </source>
</evidence>
<dbReference type="InterPro" id="IPR014756">
    <property type="entry name" value="Ig_E-set"/>
</dbReference>
<dbReference type="SUPFAM" id="SSF81296">
    <property type="entry name" value="E set domains"/>
    <property type="match status" value="1"/>
</dbReference>
<keyword evidence="3" id="KW-1185">Reference proteome</keyword>
<dbReference type="InterPro" id="IPR013783">
    <property type="entry name" value="Ig-like_fold"/>
</dbReference>
<sequence>MDAVLKRSESDPGVVGIAYFPVLDGQHQLDIRVRGVSISGCPVAVEVRHGRNYAEIAAQGELFSFGKEGERIQLNLGSIPLSTTHKRKTEVCLRGEGLILLLRYKY</sequence>
<dbReference type="InterPro" id="IPR017868">
    <property type="entry name" value="Filamin/ABP280_repeat-like"/>
</dbReference>
<dbReference type="PROSITE" id="PS50194">
    <property type="entry name" value="FILAMIN_REPEAT"/>
    <property type="match status" value="1"/>
</dbReference>
<accession>A0A3P7JC50</accession>
<organism evidence="2 3">
    <name type="scientific">Strongylus vulgaris</name>
    <name type="common">Blood worm</name>
    <dbReference type="NCBI Taxonomy" id="40348"/>
    <lineage>
        <taxon>Eukaryota</taxon>
        <taxon>Metazoa</taxon>
        <taxon>Ecdysozoa</taxon>
        <taxon>Nematoda</taxon>
        <taxon>Chromadorea</taxon>
        <taxon>Rhabditida</taxon>
        <taxon>Rhabditina</taxon>
        <taxon>Rhabditomorpha</taxon>
        <taxon>Strongyloidea</taxon>
        <taxon>Strongylidae</taxon>
        <taxon>Strongylus</taxon>
    </lineage>
</organism>
<feature type="repeat" description="Filamin" evidence="1">
    <location>
        <begin position="1"/>
        <end position="47"/>
    </location>
</feature>
<evidence type="ECO:0000313" key="2">
    <source>
        <dbReference type="EMBL" id="VDM83161.1"/>
    </source>
</evidence>